<dbReference type="EMBL" id="SLWU01000003">
    <property type="protein sequence ID" value="TCO68239.1"/>
    <property type="molecule type" value="Genomic_DNA"/>
</dbReference>
<organism evidence="1 2">
    <name type="scientific">Caldanaerobacter subterraneus</name>
    <dbReference type="NCBI Taxonomy" id="911092"/>
    <lineage>
        <taxon>Bacteria</taxon>
        <taxon>Bacillati</taxon>
        <taxon>Bacillota</taxon>
        <taxon>Clostridia</taxon>
        <taxon>Thermoanaerobacterales</taxon>
        <taxon>Thermoanaerobacteraceae</taxon>
        <taxon>Caldanaerobacter</taxon>
    </lineage>
</organism>
<protein>
    <submittedName>
        <fullName evidence="1">Uncharacterized protein</fullName>
    </submittedName>
</protein>
<sequence length="117" mass="13487">MFWALNGSLLLVKVVLTKLQYGFRTRAEDTELDKVLSSLKGKERTNFIREALYFYIRNKSVIEQISKDIAEIKEMIKNQSINTNLNSSSVLQKADNNGKKKTNEEILRGLVNDFLNM</sequence>
<gene>
    <name evidence="1" type="ORF">EV203_103136</name>
</gene>
<accession>A0A4R2KDD4</accession>
<evidence type="ECO:0000313" key="2">
    <source>
        <dbReference type="Proteomes" id="UP000294886"/>
    </source>
</evidence>
<proteinExistence type="predicted"/>
<reference evidence="1 2" key="1">
    <citation type="submission" date="2019-03" db="EMBL/GenBank/DDBJ databases">
        <title>Genomic Encyclopedia of Type Strains, Phase IV (KMG-IV): sequencing the most valuable type-strain genomes for metagenomic binning, comparative biology and taxonomic classification.</title>
        <authorList>
            <person name="Goeker M."/>
        </authorList>
    </citation>
    <scope>NUCLEOTIDE SEQUENCE [LARGE SCALE GENOMIC DNA]</scope>
    <source>
        <strain evidence="1 2">DSM 13054</strain>
    </source>
</reference>
<evidence type="ECO:0000313" key="1">
    <source>
        <dbReference type="EMBL" id="TCO68239.1"/>
    </source>
</evidence>
<dbReference type="AlphaFoldDB" id="A0A4R2KDD4"/>
<dbReference type="Proteomes" id="UP000294886">
    <property type="component" value="Unassembled WGS sequence"/>
</dbReference>
<name>A0A4R2KDD4_9THEO</name>
<comment type="caution">
    <text evidence="1">The sequence shown here is derived from an EMBL/GenBank/DDBJ whole genome shotgun (WGS) entry which is preliminary data.</text>
</comment>